<feature type="domain" description="AB hydrolase-1" evidence="1">
    <location>
        <begin position="4"/>
        <end position="131"/>
    </location>
</feature>
<dbReference type="PANTHER" id="PTHR37946:SF1">
    <property type="entry name" value="SLL1969 PROTEIN"/>
    <property type="match status" value="1"/>
</dbReference>
<evidence type="ECO:0000259" key="1">
    <source>
        <dbReference type="Pfam" id="PF12697"/>
    </source>
</evidence>
<dbReference type="HOGENOM" id="CLU_075528_2_0_4"/>
<dbReference type="Pfam" id="PF12697">
    <property type="entry name" value="Abhydrolase_6"/>
    <property type="match status" value="1"/>
</dbReference>
<dbReference type="EMBL" id="CP002417">
    <property type="protein sequence ID" value="ADU38729.1"/>
    <property type="molecule type" value="Genomic_DNA"/>
</dbReference>
<dbReference type="InterPro" id="IPR000073">
    <property type="entry name" value="AB_hydrolase_1"/>
</dbReference>
<sequence length="200" mass="21735">MHAILIHGLGRTPVSMLLLARRLRAKGITTHLFGYSAAFEGWDACVARLRAFIAARTHGERFIVVGHSLGCVLIRAVLPTLAHAPELGVFLAPPSTASSLAIRLSRRWLFRVLTGEMGQLLASRDFMDALPVPDIPLRVYAGTKGPRGKWMPFGDEPNDGIVSVKEVQLGSMQVQLLPTIHTLIMNSRQVAADIGAALKQ</sequence>
<dbReference type="Proteomes" id="UP000008917">
    <property type="component" value="Chromosome"/>
</dbReference>
<gene>
    <name evidence="2" type="ordered locus">Varpa_4564</name>
</gene>
<dbReference type="eggNOG" id="COG2267">
    <property type="taxonomic scope" value="Bacteria"/>
</dbReference>
<reference evidence="2 3" key="2">
    <citation type="journal article" date="2013" name="Genome Announc.">
        <title>Genome of the Root-Associated Plant Growth-Promoting Bacterium Variovorax paradoxus Strain EPS.</title>
        <authorList>
            <person name="Han J.I."/>
            <person name="Spain J.C."/>
            <person name="Leadbetter J.R."/>
            <person name="Ovchinnikova G."/>
            <person name="Goodwin L.A."/>
            <person name="Han C.S."/>
            <person name="Woyke T."/>
            <person name="Davenport K.W."/>
            <person name="Orwin P.M."/>
        </authorList>
    </citation>
    <scope>NUCLEOTIDE SEQUENCE [LARGE SCALE GENOMIC DNA]</scope>
    <source>
        <strain evidence="2 3">EPS</strain>
    </source>
</reference>
<evidence type="ECO:0000313" key="2">
    <source>
        <dbReference type="EMBL" id="ADU38729.1"/>
    </source>
</evidence>
<proteinExistence type="predicted"/>
<dbReference type="KEGG" id="vpe:Varpa_4564"/>
<dbReference type="SUPFAM" id="SSF53474">
    <property type="entry name" value="alpha/beta-Hydrolases"/>
    <property type="match status" value="1"/>
</dbReference>
<evidence type="ECO:0000313" key="3">
    <source>
        <dbReference type="Proteomes" id="UP000008917"/>
    </source>
</evidence>
<dbReference type="AlphaFoldDB" id="E6UVD5"/>
<protein>
    <recommendedName>
        <fullName evidence="1">AB hydrolase-1 domain-containing protein</fullName>
    </recommendedName>
</protein>
<dbReference type="RefSeq" id="WP_013542939.1">
    <property type="nucleotide sequence ID" value="NC_014931.1"/>
</dbReference>
<dbReference type="PANTHER" id="PTHR37946">
    <property type="entry name" value="SLL1969 PROTEIN"/>
    <property type="match status" value="1"/>
</dbReference>
<dbReference type="STRING" id="595537.Varpa_4564"/>
<organism evidence="2 3">
    <name type="scientific">Variovorax paradoxus (strain EPS)</name>
    <dbReference type="NCBI Taxonomy" id="595537"/>
    <lineage>
        <taxon>Bacteria</taxon>
        <taxon>Pseudomonadati</taxon>
        <taxon>Pseudomonadota</taxon>
        <taxon>Betaproteobacteria</taxon>
        <taxon>Burkholderiales</taxon>
        <taxon>Comamonadaceae</taxon>
        <taxon>Variovorax</taxon>
    </lineage>
</organism>
<accession>E6UVD5</accession>
<dbReference type="InterPro" id="IPR029058">
    <property type="entry name" value="AB_hydrolase_fold"/>
</dbReference>
<name>E6UVD5_VARPE</name>
<dbReference type="Gene3D" id="3.40.50.1820">
    <property type="entry name" value="alpha/beta hydrolase"/>
    <property type="match status" value="1"/>
</dbReference>
<reference evidence="3" key="1">
    <citation type="submission" date="2010-12" db="EMBL/GenBank/DDBJ databases">
        <title>Complete sequence of Variovorax paradoxus EPS.</title>
        <authorList>
            <consortium name="US DOE Joint Genome Institute"/>
            <person name="Lucas S."/>
            <person name="Copeland A."/>
            <person name="Lapidus A."/>
            <person name="Cheng J.-F."/>
            <person name="Goodwin L."/>
            <person name="Pitluck S."/>
            <person name="Teshima H."/>
            <person name="Detter J.C."/>
            <person name="Han C."/>
            <person name="Tapia R."/>
            <person name="Land M."/>
            <person name="Hauser L."/>
            <person name="Kyrpides N."/>
            <person name="Ivanova N."/>
            <person name="Ovchinnikova G."/>
            <person name="Orwin P."/>
            <person name="Han J.-I.G."/>
            <person name="Woyke T."/>
        </authorList>
    </citation>
    <scope>NUCLEOTIDE SEQUENCE [LARGE SCALE GENOMIC DNA]</scope>
    <source>
        <strain evidence="3">EPS</strain>
    </source>
</reference>